<comment type="caution">
    <text evidence="2">The sequence shown here is derived from an EMBL/GenBank/DDBJ whole genome shotgun (WGS) entry which is preliminary data.</text>
</comment>
<gene>
    <name evidence="2" type="ORF">UV61_C0002G0187</name>
</gene>
<name>A0A0G1EWS8_9BACT</name>
<keyword evidence="2" id="KW-0808">Transferase</keyword>
<dbReference type="Proteomes" id="UP000034050">
    <property type="component" value="Unassembled WGS sequence"/>
</dbReference>
<dbReference type="InterPro" id="IPR013216">
    <property type="entry name" value="Methyltransf_11"/>
</dbReference>
<evidence type="ECO:0000259" key="1">
    <source>
        <dbReference type="Pfam" id="PF08241"/>
    </source>
</evidence>
<dbReference type="Pfam" id="PF08241">
    <property type="entry name" value="Methyltransf_11"/>
    <property type="match status" value="1"/>
</dbReference>
<dbReference type="AlphaFoldDB" id="A0A0G1EWS8"/>
<organism evidence="2 3">
    <name type="scientific">Candidatus Gottesmanbacteria bacterium GW2011_GWB1_43_11</name>
    <dbReference type="NCBI Taxonomy" id="1618446"/>
    <lineage>
        <taxon>Bacteria</taxon>
        <taxon>Candidatus Gottesmaniibacteriota</taxon>
    </lineage>
</organism>
<dbReference type="GO" id="GO:0010420">
    <property type="term" value="F:polyprenyldihydroxybenzoate methyltransferase activity"/>
    <property type="evidence" value="ECO:0007669"/>
    <property type="project" value="TreeGrafter"/>
</dbReference>
<sequence>MIKVLKSWAEVGEAIGFLTNLGKDKRTRVYHSTLVKNWDLAQIAGVLKKYPRDTRVLDMGCGGSNVLRYFFKNHFSQVYGIDLTINWHDRLQQLRFWKSNGFKLPYNLSAQSVTQTNFPSGFFDVLICLSVVEHNVNLADFFDECSRLLKTRGKLYLSTDYWDPKIDTSDAPLNYGTEPGKEWTIFSKAEIKNLIKTAERHRLTLLESNIARVKKPVVSWNTKKYTFISMVFSKKEKQ</sequence>
<dbReference type="EMBL" id="LCFD01000002">
    <property type="protein sequence ID" value="KKS87466.1"/>
    <property type="molecule type" value="Genomic_DNA"/>
</dbReference>
<dbReference type="CDD" id="cd02440">
    <property type="entry name" value="AdoMet_MTases"/>
    <property type="match status" value="1"/>
</dbReference>
<dbReference type="PANTHER" id="PTHR43464">
    <property type="entry name" value="METHYLTRANSFERASE"/>
    <property type="match status" value="1"/>
</dbReference>
<feature type="domain" description="Methyltransferase type 11" evidence="1">
    <location>
        <begin position="57"/>
        <end position="157"/>
    </location>
</feature>
<proteinExistence type="predicted"/>
<dbReference type="Gene3D" id="3.40.50.150">
    <property type="entry name" value="Vaccinia Virus protein VP39"/>
    <property type="match status" value="1"/>
</dbReference>
<protein>
    <submittedName>
        <fullName evidence="2">Methyltransferase type 11</fullName>
    </submittedName>
</protein>
<accession>A0A0G1EWS8</accession>
<dbReference type="SUPFAM" id="SSF53335">
    <property type="entry name" value="S-adenosyl-L-methionine-dependent methyltransferases"/>
    <property type="match status" value="1"/>
</dbReference>
<evidence type="ECO:0000313" key="2">
    <source>
        <dbReference type="EMBL" id="KKS87466.1"/>
    </source>
</evidence>
<evidence type="ECO:0000313" key="3">
    <source>
        <dbReference type="Proteomes" id="UP000034050"/>
    </source>
</evidence>
<reference evidence="2 3" key="1">
    <citation type="journal article" date="2015" name="Nature">
        <title>rRNA introns, odd ribosomes, and small enigmatic genomes across a large radiation of phyla.</title>
        <authorList>
            <person name="Brown C.T."/>
            <person name="Hug L.A."/>
            <person name="Thomas B.C."/>
            <person name="Sharon I."/>
            <person name="Castelle C.J."/>
            <person name="Singh A."/>
            <person name="Wilkins M.J."/>
            <person name="Williams K.H."/>
            <person name="Banfield J.F."/>
        </authorList>
    </citation>
    <scope>NUCLEOTIDE SEQUENCE [LARGE SCALE GENOMIC DNA]</scope>
</reference>
<dbReference type="InterPro" id="IPR029063">
    <property type="entry name" value="SAM-dependent_MTases_sf"/>
</dbReference>
<keyword evidence="2" id="KW-0489">Methyltransferase</keyword>
<dbReference type="STRING" id="1618446.UV61_C0002G0187"/>
<dbReference type="PANTHER" id="PTHR43464:SF23">
    <property type="entry name" value="JUVENILE HORMONE ACID O-METHYLTRANSFERASE"/>
    <property type="match status" value="1"/>
</dbReference>
<dbReference type="GO" id="GO:0032259">
    <property type="term" value="P:methylation"/>
    <property type="evidence" value="ECO:0007669"/>
    <property type="project" value="UniProtKB-KW"/>
</dbReference>